<dbReference type="Pfam" id="PF02974">
    <property type="entry name" value="Inh"/>
    <property type="match status" value="1"/>
</dbReference>
<proteinExistence type="predicted"/>
<feature type="chain" id="PRO_5028877979" evidence="2">
    <location>
        <begin position="26"/>
        <end position="246"/>
    </location>
</feature>
<evidence type="ECO:0000256" key="1">
    <source>
        <dbReference type="ARBA" id="ARBA00022729"/>
    </source>
</evidence>
<dbReference type="Proteomes" id="UP000481252">
    <property type="component" value="Unassembled WGS sequence"/>
</dbReference>
<evidence type="ECO:0000313" key="4">
    <source>
        <dbReference type="EMBL" id="NGN44755.1"/>
    </source>
</evidence>
<evidence type="ECO:0000256" key="2">
    <source>
        <dbReference type="SAM" id="SignalP"/>
    </source>
</evidence>
<organism evidence="4 5">
    <name type="scientific">Mesorhizobium zhangyense</name>
    <dbReference type="NCBI Taxonomy" id="1776730"/>
    <lineage>
        <taxon>Bacteria</taxon>
        <taxon>Pseudomonadati</taxon>
        <taxon>Pseudomonadota</taxon>
        <taxon>Alphaproteobacteria</taxon>
        <taxon>Hyphomicrobiales</taxon>
        <taxon>Phyllobacteriaceae</taxon>
        <taxon>Mesorhizobium</taxon>
    </lineage>
</organism>
<evidence type="ECO:0000313" key="5">
    <source>
        <dbReference type="Proteomes" id="UP000481252"/>
    </source>
</evidence>
<protein>
    <submittedName>
        <fullName evidence="4">AprI/Inh family metalloprotease inhibitor</fullName>
    </submittedName>
</protein>
<dbReference type="AlphaFoldDB" id="A0A7C9RBI2"/>
<sequence length="246" mass="26057">MKVTRFLTVMLAAAGALSLATMVRAQSVDQFVQAFNGTWQLVDARYSNPPSTCNMVLGSKADTDGRFAVEGQGCRGEAALVKSWGVSEGQMTLFDAAGAVIARLGGSQRRISGTSASGSPLIFEKVGVAGTAAMLEAARRAGGCFYSGFTSKCVDVAEAAPPAPERASVQVLVNLNVRAEARDDAEVVGVVPTQTCVTTELCLMATDGAWCRAKFGERTGWMRKLALRQNRWAVVTFENFCPKQGS</sequence>
<dbReference type="Gene3D" id="2.30.30.40">
    <property type="entry name" value="SH3 Domains"/>
    <property type="match status" value="1"/>
</dbReference>
<keyword evidence="1 2" id="KW-0732">Signal</keyword>
<dbReference type="EMBL" id="JAAKZG010000019">
    <property type="protein sequence ID" value="NGN44755.1"/>
    <property type="molecule type" value="Genomic_DNA"/>
</dbReference>
<keyword evidence="5" id="KW-1185">Reference proteome</keyword>
<comment type="caution">
    <text evidence="4">The sequence shown here is derived from an EMBL/GenBank/DDBJ whole genome shotgun (WGS) entry which is preliminary data.</text>
</comment>
<dbReference type="RefSeq" id="WP_165121135.1">
    <property type="nucleotide sequence ID" value="NZ_JAAKZG010000019.1"/>
</dbReference>
<dbReference type="Gene3D" id="2.40.128.10">
    <property type="match status" value="1"/>
</dbReference>
<name>A0A7C9RBI2_9HYPH</name>
<feature type="signal peptide" evidence="2">
    <location>
        <begin position="1"/>
        <end position="25"/>
    </location>
</feature>
<dbReference type="SUPFAM" id="SSF50882">
    <property type="entry name" value="beta-Barrel protease inhibitors"/>
    <property type="match status" value="1"/>
</dbReference>
<dbReference type="InterPro" id="IPR021140">
    <property type="entry name" value="Inh/Omp19"/>
</dbReference>
<evidence type="ECO:0000259" key="3">
    <source>
        <dbReference type="Pfam" id="PF02974"/>
    </source>
</evidence>
<reference evidence="4 5" key="1">
    <citation type="submission" date="2020-02" db="EMBL/GenBank/DDBJ databases">
        <title>Genome sequence of the type strain CGMCC 1.15528 of Mesorhizobium zhangyense.</title>
        <authorList>
            <person name="Gao J."/>
            <person name="Sun J."/>
        </authorList>
    </citation>
    <scope>NUCLEOTIDE SEQUENCE [LARGE SCALE GENOMIC DNA]</scope>
    <source>
        <strain evidence="4 5">CGMCC 1.15528</strain>
    </source>
</reference>
<accession>A0A7C9RBI2</accession>
<dbReference type="InterPro" id="IPR016085">
    <property type="entry name" value="Protease_inh_B-barrel_dom"/>
</dbReference>
<dbReference type="GO" id="GO:0004866">
    <property type="term" value="F:endopeptidase inhibitor activity"/>
    <property type="evidence" value="ECO:0007669"/>
    <property type="project" value="InterPro"/>
</dbReference>
<feature type="domain" description="Alkaline proteinase inhibitor/ Outer membrane lipoprotein Omp19" evidence="3">
    <location>
        <begin position="34"/>
        <end position="124"/>
    </location>
</feature>
<gene>
    <name evidence="4" type="ORF">G6N74_27235</name>
</gene>